<dbReference type="Gene3D" id="3.10.450.50">
    <property type="match status" value="1"/>
</dbReference>
<dbReference type="InterPro" id="IPR032710">
    <property type="entry name" value="NTF2-like_dom_sf"/>
</dbReference>
<evidence type="ECO:0000313" key="3">
    <source>
        <dbReference type="Proteomes" id="UP000198975"/>
    </source>
</evidence>
<protein>
    <recommendedName>
        <fullName evidence="1">SnoaL-like domain-containing protein</fullName>
    </recommendedName>
</protein>
<dbReference type="RefSeq" id="WP_088236986.1">
    <property type="nucleotide sequence ID" value="NZ_FMAY01000013.1"/>
</dbReference>
<gene>
    <name evidence="2" type="ORF">GA0061071_113120</name>
</gene>
<dbReference type="OrthoDB" id="9799296at2"/>
<evidence type="ECO:0000259" key="1">
    <source>
        <dbReference type="Pfam" id="PF12680"/>
    </source>
</evidence>
<dbReference type="AlphaFoldDB" id="A0A1C4DPV9"/>
<sequence>MSVVTPVEKQFTAYNAHDIDAFAACFSEDFTSWRMPSDEPALRGREALRHFYAQHRFNNPALRAELLSRTVMGNKVFDHEKIYGMGDAVIENMAVYEVQDGCIKNAWFFFAG</sequence>
<dbReference type="Pfam" id="PF12680">
    <property type="entry name" value="SnoaL_2"/>
    <property type="match status" value="1"/>
</dbReference>
<proteinExistence type="predicted"/>
<name>A0A1C4DPV9_9ENTR</name>
<feature type="domain" description="SnoaL-like" evidence="1">
    <location>
        <begin position="7"/>
        <end position="104"/>
    </location>
</feature>
<dbReference type="EMBL" id="FMAY01000013">
    <property type="protein sequence ID" value="SCC33444.1"/>
    <property type="molecule type" value="Genomic_DNA"/>
</dbReference>
<organism evidence="2 3">
    <name type="scientific">Kosakonia oryzendophytica</name>
    <dbReference type="NCBI Taxonomy" id="1005665"/>
    <lineage>
        <taxon>Bacteria</taxon>
        <taxon>Pseudomonadati</taxon>
        <taxon>Pseudomonadota</taxon>
        <taxon>Gammaproteobacteria</taxon>
        <taxon>Enterobacterales</taxon>
        <taxon>Enterobacteriaceae</taxon>
        <taxon>Kosakonia</taxon>
    </lineage>
</organism>
<dbReference type="InterPro" id="IPR037401">
    <property type="entry name" value="SnoaL-like"/>
</dbReference>
<dbReference type="InterPro" id="IPR008317">
    <property type="entry name" value="UCP030561"/>
</dbReference>
<keyword evidence="3" id="KW-1185">Reference proteome</keyword>
<accession>A0A1C4DPV9</accession>
<dbReference type="SUPFAM" id="SSF54427">
    <property type="entry name" value="NTF2-like"/>
    <property type="match status" value="1"/>
</dbReference>
<reference evidence="3" key="1">
    <citation type="submission" date="2016-08" db="EMBL/GenBank/DDBJ databases">
        <authorList>
            <person name="Varghese N."/>
            <person name="Submissions Spin"/>
        </authorList>
    </citation>
    <scope>NUCLEOTIDE SEQUENCE [LARGE SCALE GENOMIC DNA]</scope>
    <source>
        <strain evidence="3">REICA_082</strain>
    </source>
</reference>
<dbReference type="PIRSF" id="PIRSF030561">
    <property type="entry name" value="UCP030561"/>
    <property type="match status" value="1"/>
</dbReference>
<dbReference type="Proteomes" id="UP000198975">
    <property type="component" value="Unassembled WGS sequence"/>
</dbReference>
<evidence type="ECO:0000313" key="2">
    <source>
        <dbReference type="EMBL" id="SCC33444.1"/>
    </source>
</evidence>